<dbReference type="PANTHER" id="PTHR36438">
    <property type="entry name" value="IRON-SULFUR CLUSTER REPAIR PROTEIN YTFE"/>
    <property type="match status" value="1"/>
</dbReference>
<evidence type="ECO:0000313" key="3">
    <source>
        <dbReference type="Proteomes" id="UP000199312"/>
    </source>
</evidence>
<sequence>MMNITKENTVAEIVSKKLGSDHVFSKYKIDFCCGGGVTLENACKEIGIEFNVLKQEIEALNSKISGEHDLNDLDISSLIDQISEEYHNYIEENLPQIMPIAAKVAQVHGGHAKEVVEINTLLQAVEVVLVEMLKNTETTLFPTIESVLELNNKFDEISTDQIDGIKKAINKTEIAQQLVSDTFKEISNLSTHYTVPADGCNSFRFLYEKLHELDHQLQKYVHFNKHVFFPKVLKLIA</sequence>
<dbReference type="InterPro" id="IPR019903">
    <property type="entry name" value="RIC_family"/>
</dbReference>
<dbReference type="InterPro" id="IPR038062">
    <property type="entry name" value="ScdA-like_N_sf"/>
</dbReference>
<dbReference type="OrthoDB" id="9797132at2"/>
<evidence type="ECO:0000313" key="2">
    <source>
        <dbReference type="EMBL" id="SFS51965.1"/>
    </source>
</evidence>
<dbReference type="Proteomes" id="UP000199312">
    <property type="component" value="Unassembled WGS sequence"/>
</dbReference>
<dbReference type="AlphaFoldDB" id="A0A1I6QHX8"/>
<organism evidence="2 3">
    <name type="scientific">Lutibacter maritimus</name>
    <dbReference type="NCBI Taxonomy" id="593133"/>
    <lineage>
        <taxon>Bacteria</taxon>
        <taxon>Pseudomonadati</taxon>
        <taxon>Bacteroidota</taxon>
        <taxon>Flavobacteriia</taxon>
        <taxon>Flavobacteriales</taxon>
        <taxon>Flavobacteriaceae</taxon>
        <taxon>Lutibacter</taxon>
    </lineage>
</organism>
<reference evidence="3" key="1">
    <citation type="submission" date="2016-10" db="EMBL/GenBank/DDBJ databases">
        <authorList>
            <person name="Varghese N."/>
            <person name="Submissions S."/>
        </authorList>
    </citation>
    <scope>NUCLEOTIDE SEQUENCE [LARGE SCALE GENOMIC DNA]</scope>
    <source>
        <strain evidence="3">DSM 24450</strain>
    </source>
</reference>
<dbReference type="Gene3D" id="1.10.3910.10">
    <property type="entry name" value="SP0561-like"/>
    <property type="match status" value="1"/>
</dbReference>
<name>A0A1I6QHX8_9FLAO</name>
<dbReference type="EMBL" id="FOZP01000004">
    <property type="protein sequence ID" value="SFS51965.1"/>
    <property type="molecule type" value="Genomic_DNA"/>
</dbReference>
<comment type="subcellular location">
    <subcellularLocation>
        <location evidence="1">Cytoplasm</location>
    </subcellularLocation>
</comment>
<accession>A0A1I6QHX8</accession>
<gene>
    <name evidence="2" type="ORF">SAMN04488006_1789</name>
</gene>
<proteinExistence type="predicted"/>
<dbReference type="PANTHER" id="PTHR36438:SF1">
    <property type="entry name" value="IRON-SULFUR CLUSTER REPAIR PROTEIN YTFE"/>
    <property type="match status" value="1"/>
</dbReference>
<keyword evidence="3" id="KW-1185">Reference proteome</keyword>
<dbReference type="GO" id="GO:0005737">
    <property type="term" value="C:cytoplasm"/>
    <property type="evidence" value="ECO:0007669"/>
    <property type="project" value="UniProtKB-SubCell"/>
</dbReference>
<dbReference type="Gene3D" id="1.20.120.520">
    <property type="entry name" value="nmb1532 protein domain like"/>
    <property type="match status" value="1"/>
</dbReference>
<dbReference type="Pfam" id="PF04405">
    <property type="entry name" value="ScdA_N"/>
    <property type="match status" value="1"/>
</dbReference>
<evidence type="ECO:0000256" key="1">
    <source>
        <dbReference type="ARBA" id="ARBA00004496"/>
    </source>
</evidence>
<dbReference type="RefSeq" id="WP_090225058.1">
    <property type="nucleotide sequence ID" value="NZ_FOZP01000004.1"/>
</dbReference>
<protein>
    <submittedName>
        <fullName evidence="2">Regulator of cell morphogenesis and NO signaling</fullName>
    </submittedName>
</protein>
<dbReference type="STRING" id="593133.SAMN04488006_1789"/>